<gene>
    <name evidence="5" type="ORF">GN330_09030</name>
</gene>
<reference evidence="5 6" key="1">
    <citation type="submission" date="2019-12" db="EMBL/GenBank/DDBJ databases">
        <title>Nitratireductor arenosus sp. nov., Isolated from sea sand, Jeju island, South Korea.</title>
        <authorList>
            <person name="Kim W."/>
        </authorList>
    </citation>
    <scope>NUCLEOTIDE SEQUENCE [LARGE SCALE GENOMIC DNA]</scope>
    <source>
        <strain evidence="5 6">CAU 1489</strain>
    </source>
</reference>
<dbReference type="AlphaFoldDB" id="A0A844QHD7"/>
<evidence type="ECO:0000256" key="2">
    <source>
        <dbReference type="PROSITE-ProRule" id="PRU00335"/>
    </source>
</evidence>
<organism evidence="5 6">
    <name type="scientific">Nitratireductor arenosus</name>
    <dbReference type="NCBI Taxonomy" id="2682096"/>
    <lineage>
        <taxon>Bacteria</taxon>
        <taxon>Pseudomonadati</taxon>
        <taxon>Pseudomonadota</taxon>
        <taxon>Alphaproteobacteria</taxon>
        <taxon>Hyphomicrobiales</taxon>
        <taxon>Phyllobacteriaceae</taxon>
        <taxon>Nitratireductor</taxon>
    </lineage>
</organism>
<comment type="caution">
    <text evidence="5">The sequence shown here is derived from an EMBL/GenBank/DDBJ whole genome shotgun (WGS) entry which is preliminary data.</text>
</comment>
<dbReference type="Proteomes" id="UP000463224">
    <property type="component" value="Unassembled WGS sequence"/>
</dbReference>
<dbReference type="Gene3D" id="1.10.357.10">
    <property type="entry name" value="Tetracycline Repressor, domain 2"/>
    <property type="match status" value="1"/>
</dbReference>
<dbReference type="GO" id="GO:0003677">
    <property type="term" value="F:DNA binding"/>
    <property type="evidence" value="ECO:0007669"/>
    <property type="project" value="UniProtKB-UniRule"/>
</dbReference>
<proteinExistence type="predicted"/>
<dbReference type="InterPro" id="IPR023772">
    <property type="entry name" value="DNA-bd_HTH_TetR-type_CS"/>
</dbReference>
<dbReference type="Pfam" id="PF00440">
    <property type="entry name" value="TetR_N"/>
    <property type="match status" value="1"/>
</dbReference>
<evidence type="ECO:0000313" key="6">
    <source>
        <dbReference type="Proteomes" id="UP000463224"/>
    </source>
</evidence>
<feature type="DNA-binding region" description="H-T-H motif" evidence="2">
    <location>
        <begin position="41"/>
        <end position="60"/>
    </location>
</feature>
<evidence type="ECO:0000313" key="5">
    <source>
        <dbReference type="EMBL" id="MVA97390.1"/>
    </source>
</evidence>
<evidence type="ECO:0000256" key="3">
    <source>
        <dbReference type="SAM" id="MobiDB-lite"/>
    </source>
</evidence>
<feature type="region of interest" description="Disordered" evidence="3">
    <location>
        <begin position="1"/>
        <end position="20"/>
    </location>
</feature>
<dbReference type="InterPro" id="IPR001647">
    <property type="entry name" value="HTH_TetR"/>
</dbReference>
<dbReference type="PROSITE" id="PS01081">
    <property type="entry name" value="HTH_TETR_1"/>
    <property type="match status" value="1"/>
</dbReference>
<sequence>MNISNQAANPTAEPEKGPRARTRRLMIETAVRMMQAGIVPSVAEVAEEAEVSRATAYRYFPSQAALVGTVVDRALGPILDWRCEANDPAERVRDLFASSWPRMDEFEATFRAALKLALDQREPSQAGRPDDETRFRRGHRVALLRDALSPLAGDLPDAEFDRLAKALSLVFGVEAFVVLKDIWGCDADETARIVAWTAQALLRAATAGDMMAAEATDKA</sequence>
<protein>
    <submittedName>
        <fullName evidence="5">TetR family transcriptional regulator</fullName>
    </submittedName>
</protein>
<evidence type="ECO:0000259" key="4">
    <source>
        <dbReference type="PROSITE" id="PS50977"/>
    </source>
</evidence>
<dbReference type="SUPFAM" id="SSF46689">
    <property type="entry name" value="Homeodomain-like"/>
    <property type="match status" value="1"/>
</dbReference>
<feature type="domain" description="HTH tetR-type" evidence="4">
    <location>
        <begin position="20"/>
        <end position="78"/>
    </location>
</feature>
<dbReference type="PROSITE" id="PS50977">
    <property type="entry name" value="HTH_TETR_2"/>
    <property type="match status" value="1"/>
</dbReference>
<evidence type="ECO:0000256" key="1">
    <source>
        <dbReference type="ARBA" id="ARBA00023125"/>
    </source>
</evidence>
<keyword evidence="1 2" id="KW-0238">DNA-binding</keyword>
<dbReference type="RefSeq" id="WP_156712353.1">
    <property type="nucleotide sequence ID" value="NZ_WPHG01000002.1"/>
</dbReference>
<name>A0A844QHD7_9HYPH</name>
<dbReference type="EMBL" id="WPHG01000002">
    <property type="protein sequence ID" value="MVA97390.1"/>
    <property type="molecule type" value="Genomic_DNA"/>
</dbReference>
<accession>A0A844QHD7</accession>
<keyword evidence="6" id="KW-1185">Reference proteome</keyword>
<dbReference type="InterPro" id="IPR009057">
    <property type="entry name" value="Homeodomain-like_sf"/>
</dbReference>